<protein>
    <submittedName>
        <fullName evidence="2">Uncharacterized protein</fullName>
    </submittedName>
</protein>
<sequence length="83" mass="8996">MSGRPTDEDIARADIVIAADVAADDLEVRVAPDHKVEFHGHDQAASGTNRENLPESVTEGQRYRSVRISYALEARAAGHAEPD</sequence>
<dbReference type="RefSeq" id="WP_161479155.1">
    <property type="nucleotide sequence ID" value="NZ_WXEW01000002.1"/>
</dbReference>
<gene>
    <name evidence="2" type="ORF">GT755_08630</name>
</gene>
<organism evidence="2 3">
    <name type="scientific">Herbidospora solisilvae</name>
    <dbReference type="NCBI Taxonomy" id="2696284"/>
    <lineage>
        <taxon>Bacteria</taxon>
        <taxon>Bacillati</taxon>
        <taxon>Actinomycetota</taxon>
        <taxon>Actinomycetes</taxon>
        <taxon>Streptosporangiales</taxon>
        <taxon>Streptosporangiaceae</taxon>
        <taxon>Herbidospora</taxon>
    </lineage>
</organism>
<evidence type="ECO:0000313" key="3">
    <source>
        <dbReference type="Proteomes" id="UP000479526"/>
    </source>
</evidence>
<name>A0A7C9MZ64_9ACTN</name>
<dbReference type="Proteomes" id="UP000479526">
    <property type="component" value="Unassembled WGS sequence"/>
</dbReference>
<reference evidence="2 3" key="1">
    <citation type="submission" date="2020-01" db="EMBL/GenBank/DDBJ databases">
        <title>Herbidospora sp. NEAU-GS84 nov., a novel actinomycete isolated from soil.</title>
        <authorList>
            <person name="Han L."/>
        </authorList>
    </citation>
    <scope>NUCLEOTIDE SEQUENCE [LARGE SCALE GENOMIC DNA]</scope>
    <source>
        <strain evidence="2 3">NEAU-GS84</strain>
    </source>
</reference>
<feature type="region of interest" description="Disordered" evidence="1">
    <location>
        <begin position="38"/>
        <end position="60"/>
    </location>
</feature>
<accession>A0A7C9MZ64</accession>
<evidence type="ECO:0000256" key="1">
    <source>
        <dbReference type="SAM" id="MobiDB-lite"/>
    </source>
</evidence>
<dbReference type="EMBL" id="WXEW01000002">
    <property type="protein sequence ID" value="NAS21750.1"/>
    <property type="molecule type" value="Genomic_DNA"/>
</dbReference>
<proteinExistence type="predicted"/>
<dbReference type="AlphaFoldDB" id="A0A7C9MZ64"/>
<evidence type="ECO:0000313" key="2">
    <source>
        <dbReference type="EMBL" id="NAS21750.1"/>
    </source>
</evidence>
<keyword evidence="3" id="KW-1185">Reference proteome</keyword>
<comment type="caution">
    <text evidence="2">The sequence shown here is derived from an EMBL/GenBank/DDBJ whole genome shotgun (WGS) entry which is preliminary data.</text>
</comment>